<dbReference type="SUPFAM" id="SSF55729">
    <property type="entry name" value="Acyl-CoA N-acyltransferases (Nat)"/>
    <property type="match status" value="1"/>
</dbReference>
<proteinExistence type="predicted"/>
<reference evidence="2 3" key="1">
    <citation type="submission" date="2020-08" db="EMBL/GenBank/DDBJ databases">
        <title>Sequencing the genomes of 1000 actinobacteria strains.</title>
        <authorList>
            <person name="Klenk H.-P."/>
        </authorList>
    </citation>
    <scope>NUCLEOTIDE SEQUENCE [LARGE SCALE GENOMIC DNA]</scope>
    <source>
        <strain evidence="2 3">DSM 105784</strain>
    </source>
</reference>
<dbReference type="Pfam" id="PF13673">
    <property type="entry name" value="Acetyltransf_10"/>
    <property type="match status" value="1"/>
</dbReference>
<keyword evidence="3" id="KW-1185">Reference proteome</keyword>
<dbReference type="EMBL" id="JACHMJ010000001">
    <property type="protein sequence ID" value="MBB5842072.1"/>
    <property type="molecule type" value="Genomic_DNA"/>
</dbReference>
<dbReference type="Gene3D" id="3.40.630.30">
    <property type="match status" value="1"/>
</dbReference>
<dbReference type="InterPro" id="IPR000182">
    <property type="entry name" value="GNAT_dom"/>
</dbReference>
<dbReference type="Proteomes" id="UP000536685">
    <property type="component" value="Unassembled WGS sequence"/>
</dbReference>
<evidence type="ECO:0000259" key="1">
    <source>
        <dbReference type="PROSITE" id="PS51186"/>
    </source>
</evidence>
<dbReference type="InterPro" id="IPR016181">
    <property type="entry name" value="Acyl_CoA_acyltransferase"/>
</dbReference>
<dbReference type="GO" id="GO:0016747">
    <property type="term" value="F:acyltransferase activity, transferring groups other than amino-acyl groups"/>
    <property type="evidence" value="ECO:0007669"/>
    <property type="project" value="InterPro"/>
</dbReference>
<name>A0A841AJB7_9MICO</name>
<evidence type="ECO:0000313" key="2">
    <source>
        <dbReference type="EMBL" id="MBB5842072.1"/>
    </source>
</evidence>
<gene>
    <name evidence="2" type="ORF">HD599_000395</name>
</gene>
<dbReference type="RefSeq" id="WP_221420417.1">
    <property type="nucleotide sequence ID" value="NZ_JACHMJ010000001.1"/>
</dbReference>
<sequence>MPDCSIVHKQWGELTTSELYSLLKLRTDVFLVEQKVDEEELDNRDQQAEHFFIRDDAGTAAYLRVLFDDEPEHLDAHRVVGRVVVRADRRGEGLARVLLDRVLSLYGHEAMMLHAQEYVVPLYAKAGFEAFGEPYLEAGIPHVSMYRAGAAKGALT</sequence>
<dbReference type="AlphaFoldDB" id="A0A841AJB7"/>
<evidence type="ECO:0000313" key="3">
    <source>
        <dbReference type="Proteomes" id="UP000536685"/>
    </source>
</evidence>
<organism evidence="2 3">
    <name type="scientific">Conyzicola lurida</name>
    <dbReference type="NCBI Taxonomy" id="1172621"/>
    <lineage>
        <taxon>Bacteria</taxon>
        <taxon>Bacillati</taxon>
        <taxon>Actinomycetota</taxon>
        <taxon>Actinomycetes</taxon>
        <taxon>Micrococcales</taxon>
        <taxon>Microbacteriaceae</taxon>
        <taxon>Conyzicola</taxon>
    </lineage>
</organism>
<accession>A0A841AJB7</accession>
<protein>
    <submittedName>
        <fullName evidence="2">ElaA protein</fullName>
    </submittedName>
</protein>
<dbReference type="PROSITE" id="PS51186">
    <property type="entry name" value="GNAT"/>
    <property type="match status" value="1"/>
</dbReference>
<feature type="domain" description="N-acetyltransferase" evidence="1">
    <location>
        <begin position="9"/>
        <end position="150"/>
    </location>
</feature>
<comment type="caution">
    <text evidence="2">The sequence shown here is derived from an EMBL/GenBank/DDBJ whole genome shotgun (WGS) entry which is preliminary data.</text>
</comment>